<accession>A0A0J9X558</accession>
<feature type="compositionally biased region" description="Low complexity" evidence="1">
    <location>
        <begin position="151"/>
        <end position="167"/>
    </location>
</feature>
<feature type="region of interest" description="Disordered" evidence="1">
    <location>
        <begin position="151"/>
        <end position="170"/>
    </location>
</feature>
<gene>
    <name evidence="2" type="ORF">BN980_GECA03s00263g</name>
</gene>
<feature type="compositionally biased region" description="Polar residues" evidence="1">
    <location>
        <begin position="355"/>
        <end position="367"/>
    </location>
</feature>
<dbReference type="EMBL" id="CCBN010000003">
    <property type="protein sequence ID" value="CDO52331.1"/>
    <property type="molecule type" value="Genomic_DNA"/>
</dbReference>
<protein>
    <submittedName>
        <fullName evidence="2">Uncharacterized protein</fullName>
    </submittedName>
</protein>
<dbReference type="AlphaFoldDB" id="A0A0J9X558"/>
<feature type="region of interest" description="Disordered" evidence="1">
    <location>
        <begin position="524"/>
        <end position="559"/>
    </location>
</feature>
<evidence type="ECO:0000256" key="1">
    <source>
        <dbReference type="SAM" id="MobiDB-lite"/>
    </source>
</evidence>
<reference evidence="2" key="1">
    <citation type="submission" date="2014-03" db="EMBL/GenBank/DDBJ databases">
        <authorList>
            <person name="Casaregola S."/>
        </authorList>
    </citation>
    <scope>NUCLEOTIDE SEQUENCE [LARGE SCALE GENOMIC DNA]</scope>
    <source>
        <strain evidence="2">CLIB 918</strain>
    </source>
</reference>
<feature type="compositionally biased region" description="Low complexity" evidence="1">
    <location>
        <begin position="254"/>
        <end position="295"/>
    </location>
</feature>
<feature type="compositionally biased region" description="Basic and acidic residues" evidence="1">
    <location>
        <begin position="99"/>
        <end position="108"/>
    </location>
</feature>
<feature type="compositionally biased region" description="Polar residues" evidence="1">
    <location>
        <begin position="302"/>
        <end position="318"/>
    </location>
</feature>
<evidence type="ECO:0000313" key="2">
    <source>
        <dbReference type="EMBL" id="CDO52331.1"/>
    </source>
</evidence>
<sequence length="559" mass="59702">MFGRRHSLGASPPPDSNGNDASYHPLPFYESKAGVNDGLTRSRSSASTWHRTAASGDSGGLEPLPRQTTGLRKSLSTRPLTRKLGPKLQPPLAAPDGDGYSKLDDHHPLSSTSSAPRGDLRAHLSRAATLPERAVNSPLPLSAIRHPYIPSQTQSMSSHGSVSSGVTPRVSPSRLDYAAATATPDELLDDEEPVKHPRFSRLNTSSYQSPPAATRARVMSSHSMYAPPKPLAYTSSLSPSSRRNRSSTLHEEQNSNPQHHQQSQTQKQLQQLQQPQQPQQPQQQSQRLRSALSPLPGRASLVSPTTTNAPNVRSSPKQRSGVWDELENVKERLNRLKVSSPSSGRRSSLDNSTSTTFAGSHYTNPTASHAGPHGGSTSFSGAGLSHTSLGHHPHSIEPPQSASNLFSVTRATPPATTTQAARHLRDVLARVRQQPDQDVNLLLLERAARDILALYDDPCGPDPRGIDQACLSLGSYIMQTLDSAAQTAAAAAAATTTVTTPTISNASVVPPLPTQAPVAASPVLARDPGLDSPRRLSVGVRRHGATGPNSNKRHSLTFM</sequence>
<feature type="compositionally biased region" description="Polar residues" evidence="1">
    <location>
        <begin position="201"/>
        <end position="211"/>
    </location>
</feature>
<feature type="region of interest" description="Disordered" evidence="1">
    <location>
        <begin position="1"/>
        <end position="119"/>
    </location>
</feature>
<feature type="compositionally biased region" description="Polar residues" evidence="1">
    <location>
        <begin position="66"/>
        <end position="79"/>
    </location>
</feature>
<name>A0A0J9X558_GEOCN</name>
<feature type="compositionally biased region" description="Low complexity" evidence="1">
    <location>
        <begin position="339"/>
        <end position="354"/>
    </location>
</feature>
<proteinExistence type="predicted"/>
<comment type="caution">
    <text evidence="2">The sequence shown here is derived from an EMBL/GenBank/DDBJ whole genome shotgun (WGS) entry which is preliminary data.</text>
</comment>
<organism evidence="2 3">
    <name type="scientific">Geotrichum candidum</name>
    <name type="common">Oospora lactis</name>
    <name type="synonym">Dipodascus geotrichum</name>
    <dbReference type="NCBI Taxonomy" id="1173061"/>
    <lineage>
        <taxon>Eukaryota</taxon>
        <taxon>Fungi</taxon>
        <taxon>Dikarya</taxon>
        <taxon>Ascomycota</taxon>
        <taxon>Saccharomycotina</taxon>
        <taxon>Dipodascomycetes</taxon>
        <taxon>Dipodascales</taxon>
        <taxon>Dipodascaceae</taxon>
        <taxon>Geotrichum</taxon>
    </lineage>
</organism>
<dbReference type="Proteomes" id="UP000242525">
    <property type="component" value="Unassembled WGS sequence"/>
</dbReference>
<evidence type="ECO:0000313" key="3">
    <source>
        <dbReference type="Proteomes" id="UP000242525"/>
    </source>
</evidence>
<keyword evidence="3" id="KW-1185">Reference proteome</keyword>
<feature type="region of interest" description="Disordered" evidence="1">
    <location>
        <begin position="198"/>
        <end position="401"/>
    </location>
</feature>
<feature type="compositionally biased region" description="Polar residues" evidence="1">
    <location>
        <begin position="375"/>
        <end position="388"/>
    </location>
</feature>
<feature type="compositionally biased region" description="Polar residues" evidence="1">
    <location>
        <begin position="39"/>
        <end position="50"/>
    </location>
</feature>